<evidence type="ECO:0000313" key="2">
    <source>
        <dbReference type="Proteomes" id="UP000074866"/>
    </source>
</evidence>
<accession>A0ACC4ZNP0</accession>
<dbReference type="Proteomes" id="UP000074866">
    <property type="component" value="Unassembled WGS sequence"/>
</dbReference>
<organism evidence="1 2">
    <name type="scientific">Paenibacillus jamilae</name>
    <dbReference type="NCBI Taxonomy" id="114136"/>
    <lineage>
        <taxon>Bacteria</taxon>
        <taxon>Bacillati</taxon>
        <taxon>Bacillota</taxon>
        <taxon>Bacilli</taxon>
        <taxon>Bacillales</taxon>
        <taxon>Paenibacillaceae</taxon>
        <taxon>Paenibacillus</taxon>
    </lineage>
</organism>
<proteinExistence type="predicted"/>
<gene>
    <name evidence="1" type="ORF">NS115_24185</name>
</gene>
<name>A0ACC4ZNP0_9BACL</name>
<dbReference type="EMBL" id="LDRX01000221">
    <property type="protein sequence ID" value="KTS74214.1"/>
    <property type="molecule type" value="Genomic_DNA"/>
</dbReference>
<protein>
    <submittedName>
        <fullName evidence="1">Uncharacterized protein</fullName>
    </submittedName>
</protein>
<keyword evidence="2" id="KW-1185">Reference proteome</keyword>
<evidence type="ECO:0000313" key="1">
    <source>
        <dbReference type="EMBL" id="KTS74214.1"/>
    </source>
</evidence>
<sequence>MSILNARYGIDFDNHAEHWCFRAGSASEVEKDDQYENVDLCVNQTKDLTQFLRVMLIDARNAVSN</sequence>
<comment type="caution">
    <text evidence="1">The sequence shown here is derived from an EMBL/GenBank/DDBJ whole genome shotgun (WGS) entry which is preliminary data.</text>
</comment>
<reference evidence="1 2" key="1">
    <citation type="journal article" date="2016" name="Front. Microbiol.">
        <title>Genomic Resource of Rice Seed Associated Bacteria.</title>
        <authorList>
            <person name="Midha S."/>
            <person name="Bansal K."/>
            <person name="Sharma S."/>
            <person name="Kumar N."/>
            <person name="Patil P.P."/>
            <person name="Chaudhry V."/>
            <person name="Patil P.B."/>
        </authorList>
    </citation>
    <scope>NUCLEOTIDE SEQUENCE [LARGE SCALE GENOMIC DNA]</scope>
    <source>
        <strain evidence="1 2">NS115</strain>
    </source>
</reference>